<evidence type="ECO:0000313" key="3">
    <source>
        <dbReference type="Proteomes" id="UP000229081"/>
    </source>
</evidence>
<reference evidence="2 3" key="1">
    <citation type="submission" date="2017-11" db="EMBL/GenBank/DDBJ databases">
        <title>Complete genome sequence of Sphingomonas sp. Strain Cra20, a psychrotolerant potential plant growth promoting rhizobacteria.</title>
        <authorList>
            <person name="Luo Y."/>
        </authorList>
    </citation>
    <scope>NUCLEOTIDE SEQUENCE [LARGE SCALE GENOMIC DNA]</scope>
    <source>
        <strain evidence="2 3">Cra20</strain>
    </source>
</reference>
<feature type="transmembrane region" description="Helical" evidence="1">
    <location>
        <begin position="9"/>
        <end position="28"/>
    </location>
</feature>
<feature type="transmembrane region" description="Helical" evidence="1">
    <location>
        <begin position="34"/>
        <end position="55"/>
    </location>
</feature>
<dbReference type="KEGG" id="sphc:CVN68_04375"/>
<name>A0A2K8MBQ4_9SPHN</name>
<keyword evidence="1" id="KW-1133">Transmembrane helix</keyword>
<dbReference type="EMBL" id="CP024923">
    <property type="protein sequence ID" value="ATY31308.1"/>
    <property type="molecule type" value="Genomic_DNA"/>
</dbReference>
<sequence>MGMSQDTKNVLFVIVAVLLAIVIGGWVLKIAFKLLGILILVGLAVAAFIVIQKLVGQGR</sequence>
<evidence type="ECO:0000256" key="1">
    <source>
        <dbReference type="SAM" id="Phobius"/>
    </source>
</evidence>
<keyword evidence="1" id="KW-0812">Transmembrane</keyword>
<proteinExistence type="predicted"/>
<protein>
    <submittedName>
        <fullName evidence="2">Uncharacterized protein</fullName>
    </submittedName>
</protein>
<gene>
    <name evidence="2" type="ORF">CVN68_04375</name>
</gene>
<keyword evidence="1" id="KW-0472">Membrane</keyword>
<organism evidence="2 3">
    <name type="scientific">Sphingomonas psychrotolerans</name>
    <dbReference type="NCBI Taxonomy" id="1327635"/>
    <lineage>
        <taxon>Bacteria</taxon>
        <taxon>Pseudomonadati</taxon>
        <taxon>Pseudomonadota</taxon>
        <taxon>Alphaproteobacteria</taxon>
        <taxon>Sphingomonadales</taxon>
        <taxon>Sphingomonadaceae</taxon>
        <taxon>Sphingomonas</taxon>
    </lineage>
</organism>
<keyword evidence="3" id="KW-1185">Reference proteome</keyword>
<evidence type="ECO:0000313" key="2">
    <source>
        <dbReference type="EMBL" id="ATY31308.1"/>
    </source>
</evidence>
<accession>A0A2K8MBQ4</accession>
<dbReference type="Proteomes" id="UP000229081">
    <property type="component" value="Chromosome"/>
</dbReference>
<dbReference type="AlphaFoldDB" id="A0A2K8MBQ4"/>